<gene>
    <name evidence="2" type="ORF">CCAP1982_LOCUS206</name>
</gene>
<name>A0A811U1Y8_CERCA</name>
<evidence type="ECO:0000313" key="3">
    <source>
        <dbReference type="Proteomes" id="UP000606786"/>
    </source>
</evidence>
<comment type="caution">
    <text evidence="2">The sequence shown here is derived from an EMBL/GenBank/DDBJ whole genome shotgun (WGS) entry which is preliminary data.</text>
</comment>
<accession>A0A811U1Y8</accession>
<evidence type="ECO:0000313" key="2">
    <source>
        <dbReference type="EMBL" id="CAD6991275.1"/>
    </source>
</evidence>
<protein>
    <submittedName>
        <fullName evidence="2">(Mediterranean fruit fly) hypothetical protein</fullName>
    </submittedName>
</protein>
<dbReference type="EMBL" id="CAJHJT010000001">
    <property type="protein sequence ID" value="CAD6991275.1"/>
    <property type="molecule type" value="Genomic_DNA"/>
</dbReference>
<evidence type="ECO:0000256" key="1">
    <source>
        <dbReference type="SAM" id="MobiDB-lite"/>
    </source>
</evidence>
<proteinExistence type="predicted"/>
<feature type="region of interest" description="Disordered" evidence="1">
    <location>
        <begin position="117"/>
        <end position="145"/>
    </location>
</feature>
<reference evidence="2" key="1">
    <citation type="submission" date="2020-11" db="EMBL/GenBank/DDBJ databases">
        <authorList>
            <person name="Whitehead M."/>
        </authorList>
    </citation>
    <scope>NUCLEOTIDE SEQUENCE</scope>
    <source>
        <strain evidence="2">EGII</strain>
    </source>
</reference>
<keyword evidence="3" id="KW-1185">Reference proteome</keyword>
<dbReference type="Proteomes" id="UP000606786">
    <property type="component" value="Unassembled WGS sequence"/>
</dbReference>
<organism evidence="2 3">
    <name type="scientific">Ceratitis capitata</name>
    <name type="common">Mediterranean fruit fly</name>
    <name type="synonym">Tephritis capitata</name>
    <dbReference type="NCBI Taxonomy" id="7213"/>
    <lineage>
        <taxon>Eukaryota</taxon>
        <taxon>Metazoa</taxon>
        <taxon>Ecdysozoa</taxon>
        <taxon>Arthropoda</taxon>
        <taxon>Hexapoda</taxon>
        <taxon>Insecta</taxon>
        <taxon>Pterygota</taxon>
        <taxon>Neoptera</taxon>
        <taxon>Endopterygota</taxon>
        <taxon>Diptera</taxon>
        <taxon>Brachycera</taxon>
        <taxon>Muscomorpha</taxon>
        <taxon>Tephritoidea</taxon>
        <taxon>Tephritidae</taxon>
        <taxon>Ceratitis</taxon>
        <taxon>Ceratitis</taxon>
    </lineage>
</organism>
<dbReference type="AlphaFoldDB" id="A0A811U1Y8"/>
<sequence>MNIKQIWEALKALVVLCSGDKQLYEKRVPLVISEKYHNKDIQLKRRKKVFVIWRTSGDKVSRSDPSAPQIWLKLYFTTFVEIRKGCESEIRKLRHVTAFLLNSRYTSSQQAYLKTQRLRGGGTAQRHSDTTIQQHSDTRTQHHIL</sequence>
<feature type="compositionally biased region" description="Basic and acidic residues" evidence="1">
    <location>
        <begin position="136"/>
        <end position="145"/>
    </location>
</feature>